<dbReference type="CDD" id="cd06261">
    <property type="entry name" value="TM_PBP2"/>
    <property type="match status" value="1"/>
</dbReference>
<keyword evidence="3 9" id="KW-0813">Transport</keyword>
<comment type="similarity">
    <text evidence="2">Belongs to the binding-protein-dependent transport system permease family. MalFG subfamily.</text>
</comment>
<sequence length="275" mass="30479">MWKRRAKAILINAELILVSIIVLIPVIWIVMSSFNKGQNLSTASFIPKELTLSNYTQLFKETEFGSWFFNSLSVATLNALISVILILLTAWIVSRFKFKGKKTGLLTLLVLSMFPSFLSMTAVYTLFIVFELVNKPIALVILYAAGAIPYNVWLVKGYIDGIPSSLDEAAYIDGSSKLNTFVRIIVPMSTPIIVYCAVSQFMMPWMDYIIPNLLLTGNKNKTVAVGLYSMISNDQNANFTLFAAGAVLVAVPITIMYLLFQKFLVQGIVAGASKE</sequence>
<evidence type="ECO:0000256" key="4">
    <source>
        <dbReference type="ARBA" id="ARBA00022475"/>
    </source>
</evidence>
<dbReference type="InterPro" id="IPR000515">
    <property type="entry name" value="MetI-like"/>
</dbReference>
<evidence type="ECO:0000256" key="3">
    <source>
        <dbReference type="ARBA" id="ARBA00022448"/>
    </source>
</evidence>
<keyword evidence="8 9" id="KW-0472">Membrane</keyword>
<dbReference type="InterPro" id="IPR050901">
    <property type="entry name" value="BP-dep_ABC_trans_perm"/>
</dbReference>
<evidence type="ECO:0000256" key="8">
    <source>
        <dbReference type="ARBA" id="ARBA00023136"/>
    </source>
</evidence>
<dbReference type="GO" id="GO:0055085">
    <property type="term" value="P:transmembrane transport"/>
    <property type="evidence" value="ECO:0007669"/>
    <property type="project" value="InterPro"/>
</dbReference>
<dbReference type="Pfam" id="PF00528">
    <property type="entry name" value="BPD_transp_1"/>
    <property type="match status" value="1"/>
</dbReference>
<feature type="transmembrane region" description="Helical" evidence="9">
    <location>
        <begin position="180"/>
        <end position="203"/>
    </location>
</feature>
<reference evidence="11 12" key="1">
    <citation type="submission" date="2016-11" db="EMBL/GenBank/DDBJ databases">
        <authorList>
            <person name="Jaros S."/>
            <person name="Januszkiewicz K."/>
            <person name="Wedrychowicz H."/>
        </authorList>
    </citation>
    <scope>NUCLEOTIDE SEQUENCE [LARGE SCALE GENOMIC DNA]</scope>
    <source>
        <strain evidence="11 12">DSM 15930</strain>
    </source>
</reference>
<keyword evidence="6 9" id="KW-0812">Transmembrane</keyword>
<feature type="transmembrane region" description="Helical" evidence="9">
    <location>
        <begin position="105"/>
        <end position="130"/>
    </location>
</feature>
<keyword evidence="5" id="KW-0762">Sugar transport</keyword>
<evidence type="ECO:0000313" key="11">
    <source>
        <dbReference type="EMBL" id="SHL91822.1"/>
    </source>
</evidence>
<proteinExistence type="inferred from homology"/>
<keyword evidence="12" id="KW-1185">Reference proteome</keyword>
<dbReference type="PANTHER" id="PTHR32243">
    <property type="entry name" value="MALTOSE TRANSPORT SYSTEM PERMEASE-RELATED"/>
    <property type="match status" value="1"/>
</dbReference>
<dbReference type="AlphaFoldDB" id="A0A1M7EJ80"/>
<dbReference type="RefSeq" id="WP_073281510.1">
    <property type="nucleotide sequence ID" value="NZ_FRCP01000005.1"/>
</dbReference>
<evidence type="ECO:0000256" key="1">
    <source>
        <dbReference type="ARBA" id="ARBA00004651"/>
    </source>
</evidence>
<dbReference type="EMBL" id="FRCP01000005">
    <property type="protein sequence ID" value="SHL91822.1"/>
    <property type="molecule type" value="Genomic_DNA"/>
</dbReference>
<dbReference type="PANTHER" id="PTHR32243:SF50">
    <property type="entry name" value="MALTOSE_MALTODEXTRIN TRANSPORT SYSTEM PERMEASE PROTEIN MALG"/>
    <property type="match status" value="1"/>
</dbReference>
<dbReference type="Gene3D" id="1.10.3720.10">
    <property type="entry name" value="MetI-like"/>
    <property type="match status" value="1"/>
</dbReference>
<gene>
    <name evidence="11" type="ORF">SAMN02746066_00018</name>
</gene>
<keyword evidence="4" id="KW-1003">Cell membrane</keyword>
<keyword evidence="7 9" id="KW-1133">Transmembrane helix</keyword>
<accession>A0A1M7EJ80</accession>
<dbReference type="STRING" id="1120996.SAMN02746066_00018"/>
<dbReference type="GO" id="GO:0005886">
    <property type="term" value="C:plasma membrane"/>
    <property type="evidence" value="ECO:0007669"/>
    <property type="project" value="UniProtKB-SubCell"/>
</dbReference>
<protein>
    <submittedName>
        <fullName evidence="11">Carbohydrate ABC transporter membrane protein 2, CUT1 family</fullName>
    </submittedName>
</protein>
<evidence type="ECO:0000256" key="9">
    <source>
        <dbReference type="RuleBase" id="RU363032"/>
    </source>
</evidence>
<comment type="subcellular location">
    <subcellularLocation>
        <location evidence="1 9">Cell membrane</location>
        <topology evidence="1 9">Multi-pass membrane protein</topology>
    </subcellularLocation>
</comment>
<organism evidence="11 12">
    <name type="scientific">Anaerosporobacter mobilis DSM 15930</name>
    <dbReference type="NCBI Taxonomy" id="1120996"/>
    <lineage>
        <taxon>Bacteria</taxon>
        <taxon>Bacillati</taxon>
        <taxon>Bacillota</taxon>
        <taxon>Clostridia</taxon>
        <taxon>Lachnospirales</taxon>
        <taxon>Lachnospiraceae</taxon>
        <taxon>Anaerosporobacter</taxon>
    </lineage>
</organism>
<feature type="transmembrane region" description="Helical" evidence="9">
    <location>
        <begin position="9"/>
        <end position="31"/>
    </location>
</feature>
<evidence type="ECO:0000256" key="6">
    <source>
        <dbReference type="ARBA" id="ARBA00022692"/>
    </source>
</evidence>
<dbReference type="PROSITE" id="PS50928">
    <property type="entry name" value="ABC_TM1"/>
    <property type="match status" value="1"/>
</dbReference>
<evidence type="ECO:0000256" key="2">
    <source>
        <dbReference type="ARBA" id="ARBA00009047"/>
    </source>
</evidence>
<name>A0A1M7EJ80_9FIRM</name>
<dbReference type="InterPro" id="IPR035906">
    <property type="entry name" value="MetI-like_sf"/>
</dbReference>
<dbReference type="OrthoDB" id="9794684at2"/>
<evidence type="ECO:0000313" key="12">
    <source>
        <dbReference type="Proteomes" id="UP000184038"/>
    </source>
</evidence>
<feature type="transmembrane region" description="Helical" evidence="9">
    <location>
        <begin position="136"/>
        <end position="159"/>
    </location>
</feature>
<dbReference type="SUPFAM" id="SSF161098">
    <property type="entry name" value="MetI-like"/>
    <property type="match status" value="1"/>
</dbReference>
<feature type="transmembrane region" description="Helical" evidence="9">
    <location>
        <begin position="239"/>
        <end position="260"/>
    </location>
</feature>
<evidence type="ECO:0000256" key="7">
    <source>
        <dbReference type="ARBA" id="ARBA00022989"/>
    </source>
</evidence>
<feature type="transmembrane region" description="Helical" evidence="9">
    <location>
        <begin position="67"/>
        <end position="93"/>
    </location>
</feature>
<feature type="domain" description="ABC transmembrane type-1" evidence="10">
    <location>
        <begin position="68"/>
        <end position="260"/>
    </location>
</feature>
<evidence type="ECO:0000256" key="5">
    <source>
        <dbReference type="ARBA" id="ARBA00022597"/>
    </source>
</evidence>
<dbReference type="Proteomes" id="UP000184038">
    <property type="component" value="Unassembled WGS sequence"/>
</dbReference>
<evidence type="ECO:0000259" key="10">
    <source>
        <dbReference type="PROSITE" id="PS50928"/>
    </source>
</evidence>